<organism evidence="1 2">
    <name type="scientific">Saponaria officinalis</name>
    <name type="common">Common soapwort</name>
    <name type="synonym">Lychnis saponaria</name>
    <dbReference type="NCBI Taxonomy" id="3572"/>
    <lineage>
        <taxon>Eukaryota</taxon>
        <taxon>Viridiplantae</taxon>
        <taxon>Streptophyta</taxon>
        <taxon>Embryophyta</taxon>
        <taxon>Tracheophyta</taxon>
        <taxon>Spermatophyta</taxon>
        <taxon>Magnoliopsida</taxon>
        <taxon>eudicotyledons</taxon>
        <taxon>Gunneridae</taxon>
        <taxon>Pentapetalae</taxon>
        <taxon>Caryophyllales</taxon>
        <taxon>Caryophyllaceae</taxon>
        <taxon>Caryophylleae</taxon>
        <taxon>Saponaria</taxon>
    </lineage>
</organism>
<dbReference type="AlphaFoldDB" id="A0AAW1JRC0"/>
<evidence type="ECO:0000313" key="2">
    <source>
        <dbReference type="Proteomes" id="UP001443914"/>
    </source>
</evidence>
<proteinExistence type="predicted"/>
<name>A0AAW1JRC0_SAPOF</name>
<evidence type="ECO:0000313" key="1">
    <source>
        <dbReference type="EMBL" id="KAK9706456.1"/>
    </source>
</evidence>
<reference evidence="1" key="1">
    <citation type="submission" date="2024-03" db="EMBL/GenBank/DDBJ databases">
        <title>WGS assembly of Saponaria officinalis var. Norfolk2.</title>
        <authorList>
            <person name="Jenkins J."/>
            <person name="Shu S."/>
            <person name="Grimwood J."/>
            <person name="Barry K."/>
            <person name="Goodstein D."/>
            <person name="Schmutz J."/>
            <person name="Leebens-Mack J."/>
            <person name="Osbourn A."/>
        </authorList>
    </citation>
    <scope>NUCLEOTIDE SEQUENCE [LARGE SCALE GENOMIC DNA]</scope>
    <source>
        <strain evidence="1">JIC</strain>
    </source>
</reference>
<evidence type="ECO:0008006" key="3">
    <source>
        <dbReference type="Google" id="ProtNLM"/>
    </source>
</evidence>
<gene>
    <name evidence="1" type="ORF">RND81_07G126000</name>
</gene>
<dbReference type="EMBL" id="JBDFQZ010000007">
    <property type="protein sequence ID" value="KAK9706456.1"/>
    <property type="molecule type" value="Genomic_DNA"/>
</dbReference>
<sequence length="303" mass="33925">MVTPLIRVSIPFKPLLKKITQYLQFPEPQYTVLSFQQLSVFVTVTSDCEPEEYVYVGGASTNLEESGEKAARMAITDLIENFDIYIPDFTAAKKQAYERGKGLSRIPLVEEFECNEIRHSHSVSLDMAPILMIITEKLPINCGSIVTLEHTPSNFTSWLTINHRNVGDEPTYIVGDIAPSAIASQQNVAHKAIKYLMPIYNIEIIDANYAPAEVKFSALMCDYAKKKFENFGKHLLEIKDSQILNSDEEDCTTPKGATYSIPLLKCPPPPPKKRRTDIPICGYGGMHPTQRPHVREEAGSMSV</sequence>
<protein>
    <recommendedName>
        <fullName evidence="3">DRBM domain-containing protein</fullName>
    </recommendedName>
</protein>
<accession>A0AAW1JRC0</accession>
<dbReference type="Proteomes" id="UP001443914">
    <property type="component" value="Unassembled WGS sequence"/>
</dbReference>
<comment type="caution">
    <text evidence="1">The sequence shown here is derived from an EMBL/GenBank/DDBJ whole genome shotgun (WGS) entry which is preliminary data.</text>
</comment>
<keyword evidence="2" id="KW-1185">Reference proteome</keyword>